<dbReference type="Proteomes" id="UP001356704">
    <property type="component" value="Unassembled WGS sequence"/>
</dbReference>
<comment type="caution">
    <text evidence="1">The sequence shown here is derived from an EMBL/GenBank/DDBJ whole genome shotgun (WGS) entry which is preliminary data.</text>
</comment>
<organism evidence="1 2">
    <name type="scientific">Winogradskyella poriferorum</name>
    <dbReference type="NCBI Taxonomy" id="307627"/>
    <lineage>
        <taxon>Bacteria</taxon>
        <taxon>Pseudomonadati</taxon>
        <taxon>Bacteroidota</taxon>
        <taxon>Flavobacteriia</taxon>
        <taxon>Flavobacteriales</taxon>
        <taxon>Flavobacteriaceae</taxon>
        <taxon>Winogradskyella</taxon>
    </lineage>
</organism>
<name>A0ABU7W8S0_9FLAO</name>
<keyword evidence="2" id="KW-1185">Reference proteome</keyword>
<dbReference type="EMBL" id="JAZHOU010000004">
    <property type="protein sequence ID" value="MEF3079915.1"/>
    <property type="molecule type" value="Genomic_DNA"/>
</dbReference>
<dbReference type="RefSeq" id="WP_331810646.1">
    <property type="nucleotide sequence ID" value="NZ_JAZHOU010000004.1"/>
</dbReference>
<evidence type="ECO:0000313" key="1">
    <source>
        <dbReference type="EMBL" id="MEF3079915.1"/>
    </source>
</evidence>
<evidence type="ECO:0000313" key="2">
    <source>
        <dbReference type="Proteomes" id="UP001356704"/>
    </source>
</evidence>
<gene>
    <name evidence="1" type="ORF">V1468_12925</name>
</gene>
<protein>
    <submittedName>
        <fullName evidence="1">Uncharacterized protein</fullName>
    </submittedName>
</protein>
<sequence length="188" mass="22325">MKAIENLDDLHNLFFSEWLLPFVELKNTDLILESNFILFNYVKNFGASIPKNNNQDHLEINQNSNKFELINFIAENSGNWNIAVSKKTEEIYTNEHWLYTNSNFSEYKKLNFGIEECLITFSLQEIYFAFCENNVEIKSELNLEPLWVNKRYNSIERTHSFFYDSELKALKLVHSENNFDNIAFIRPN</sequence>
<reference evidence="1 2" key="1">
    <citation type="submission" date="2024-02" db="EMBL/GenBank/DDBJ databases">
        <title>Winogradskyella poriferorum JCM 12885.</title>
        <authorList>
            <person name="Zhang D.-F."/>
            <person name="Fu Z.-Y."/>
        </authorList>
    </citation>
    <scope>NUCLEOTIDE SEQUENCE [LARGE SCALE GENOMIC DNA]</scope>
    <source>
        <strain evidence="1 2">JCM 12885</strain>
    </source>
</reference>
<accession>A0ABU7W8S0</accession>
<proteinExistence type="predicted"/>